<protein>
    <submittedName>
        <fullName evidence="2">Uncharacterized protein</fullName>
    </submittedName>
</protein>
<evidence type="ECO:0000313" key="2">
    <source>
        <dbReference type="EMBL" id="ATY62643.1"/>
    </source>
</evidence>
<dbReference type="EMBL" id="CP023324">
    <property type="protein sequence ID" value="ATY62643.1"/>
    <property type="molecule type" value="Genomic_DNA"/>
</dbReference>
<accession>A0A2H4SHR6</accession>
<keyword evidence="1" id="KW-0732">Signal</keyword>
<proteinExistence type="predicted"/>
<dbReference type="AlphaFoldDB" id="A0A2H4SHR6"/>
<reference evidence="2 3" key="1">
    <citation type="journal article" date="2017" name="BMC Genomics">
        <title>Chromosome level assembly and secondary metabolite potential of the parasitic fungus Cordyceps militaris.</title>
        <authorList>
            <person name="Kramer G.J."/>
            <person name="Nodwell J.R."/>
        </authorList>
    </citation>
    <scope>NUCLEOTIDE SEQUENCE [LARGE SCALE GENOMIC DNA]</scope>
    <source>
        <strain evidence="2 3">ATCC 34164</strain>
    </source>
</reference>
<organism evidence="2 3">
    <name type="scientific">Cordyceps militaris</name>
    <name type="common">Caterpillar fungus</name>
    <name type="synonym">Clavaria militaris</name>
    <dbReference type="NCBI Taxonomy" id="73501"/>
    <lineage>
        <taxon>Eukaryota</taxon>
        <taxon>Fungi</taxon>
        <taxon>Dikarya</taxon>
        <taxon>Ascomycota</taxon>
        <taxon>Pezizomycotina</taxon>
        <taxon>Sordariomycetes</taxon>
        <taxon>Hypocreomycetidae</taxon>
        <taxon>Hypocreales</taxon>
        <taxon>Cordycipitaceae</taxon>
        <taxon>Cordyceps</taxon>
    </lineage>
</organism>
<dbReference type="OrthoDB" id="1523883at2759"/>
<feature type="signal peptide" evidence="1">
    <location>
        <begin position="1"/>
        <end position="19"/>
    </location>
</feature>
<dbReference type="VEuPathDB" id="FungiDB:A9K55_007309"/>
<evidence type="ECO:0000313" key="3">
    <source>
        <dbReference type="Proteomes" id="UP000323067"/>
    </source>
</evidence>
<gene>
    <name evidence="2" type="ORF">A9K55_007309</name>
</gene>
<evidence type="ECO:0000256" key="1">
    <source>
        <dbReference type="SAM" id="SignalP"/>
    </source>
</evidence>
<feature type="chain" id="PRO_5014170263" evidence="1">
    <location>
        <begin position="20"/>
        <end position="154"/>
    </location>
</feature>
<name>A0A2H4SHR6_CORMI</name>
<dbReference type="Proteomes" id="UP000323067">
    <property type="component" value="Chromosome vii"/>
</dbReference>
<sequence>MSAVKTALLLAPAITSTCTLHVPGRQQPAAGVLAAAAAGLGAAGAGVPGGDGGDVGRGGACARAAAGARRGANGCWYAAAAACAAAHLAWVPWMAGPVRDMLADDGVAIEDEDGLTNVEQQLRWLRVNRARTWTTDLVGWVCALVAVTKTLAVP</sequence>